<organism evidence="1">
    <name type="scientific">Rhizophagus irregularis (strain DAOM 181602 / DAOM 197198 / MUCL 43194)</name>
    <name type="common">Arbuscular mycorrhizal fungus</name>
    <name type="synonym">Glomus intraradices</name>
    <dbReference type="NCBI Taxonomy" id="747089"/>
    <lineage>
        <taxon>Eukaryota</taxon>
        <taxon>Fungi</taxon>
        <taxon>Fungi incertae sedis</taxon>
        <taxon>Mucoromycota</taxon>
        <taxon>Glomeromycotina</taxon>
        <taxon>Glomeromycetes</taxon>
        <taxon>Glomerales</taxon>
        <taxon>Glomeraceae</taxon>
        <taxon>Rhizophagus</taxon>
    </lineage>
</organism>
<proteinExistence type="predicted"/>
<protein>
    <submittedName>
        <fullName evidence="1">Uncharacterized protein</fullName>
    </submittedName>
</protein>
<dbReference type="VEuPathDB" id="FungiDB:RhiirFUN_000927"/>
<dbReference type="HOGENOM" id="CLU_1918205_0_0_1"/>
<gene>
    <name evidence="1" type="ORF">GLOINDRAFT_251256</name>
</gene>
<evidence type="ECO:0000313" key="1">
    <source>
        <dbReference type="EMBL" id="ESA02452.1"/>
    </source>
</evidence>
<reference evidence="1" key="1">
    <citation type="submission" date="2013-07" db="EMBL/GenBank/DDBJ databases">
        <title>The genome of an arbuscular mycorrhizal fungus provides insights into the evolution of the oldest plant symbiosis.</title>
        <authorList>
            <consortium name="DOE Joint Genome Institute"/>
            <person name="Tisserant E."/>
            <person name="Malbreil M."/>
            <person name="Kuo A."/>
            <person name="Kohler A."/>
            <person name="Symeonidi A."/>
            <person name="Balestrini R."/>
            <person name="Charron P."/>
            <person name="Duensing N."/>
            <person name="Frei-dit-Frey N."/>
            <person name="Gianinazzi-Pearson V."/>
            <person name="Gilbert B."/>
            <person name="Handa Y."/>
            <person name="Hijri M."/>
            <person name="Kaul R."/>
            <person name="Kawaguchi M."/>
            <person name="Krajinski F."/>
            <person name="Lammers P."/>
            <person name="Lapierre D."/>
            <person name="Masclaux F.G."/>
            <person name="Murat C."/>
            <person name="Morin E."/>
            <person name="Ndikumana S."/>
            <person name="Pagni M."/>
            <person name="Petitpierre D."/>
            <person name="Requena N."/>
            <person name="Rosikiewicz P."/>
            <person name="Riley R."/>
            <person name="Saito K."/>
            <person name="San Clemente H."/>
            <person name="Shapiro H."/>
            <person name="van Tuinen D."/>
            <person name="Becard G."/>
            <person name="Bonfante P."/>
            <person name="Paszkowski U."/>
            <person name="Shachar-Hill Y."/>
            <person name="Young J.P."/>
            <person name="Sanders I.R."/>
            <person name="Henrissat B."/>
            <person name="Rensing S.A."/>
            <person name="Grigoriev I.V."/>
            <person name="Corradi N."/>
            <person name="Roux C."/>
            <person name="Martin F."/>
        </authorList>
    </citation>
    <scope>NUCLEOTIDE SEQUENCE</scope>
    <source>
        <strain evidence="1">DAOM 197198</strain>
    </source>
</reference>
<dbReference type="AlphaFoldDB" id="U9T503"/>
<sequence>MRVEKSFTNFKTFYSRNFDLIKRRRLIGIKSVQGIKSTSTSKFLAVELYSEDISVICAFDKSIAELNLVIGAELANKFSSVRDINPEIWTPDLEKYIDNVLKKSGKQFKNATLVDVLDDLFRLYCEKVFLDL</sequence>
<dbReference type="EMBL" id="KI295704">
    <property type="protein sequence ID" value="ESA02452.1"/>
    <property type="molecule type" value="Genomic_DNA"/>
</dbReference>
<name>U9T503_RHIID</name>
<accession>U9T503</accession>